<protein>
    <submittedName>
        <fullName evidence="1">Uncharacterized protein</fullName>
    </submittedName>
</protein>
<dbReference type="STRING" id="138119.DSY2201"/>
<evidence type="ECO:0000313" key="2">
    <source>
        <dbReference type="Proteomes" id="UP000001946"/>
    </source>
</evidence>
<organism evidence="1 2">
    <name type="scientific">Desulfitobacterium hafniense (strain Y51)</name>
    <dbReference type="NCBI Taxonomy" id="138119"/>
    <lineage>
        <taxon>Bacteria</taxon>
        <taxon>Bacillati</taxon>
        <taxon>Bacillota</taxon>
        <taxon>Clostridia</taxon>
        <taxon>Eubacteriales</taxon>
        <taxon>Desulfitobacteriaceae</taxon>
        <taxon>Desulfitobacterium</taxon>
    </lineage>
</organism>
<dbReference type="Proteomes" id="UP000001946">
    <property type="component" value="Chromosome"/>
</dbReference>
<dbReference type="AlphaFoldDB" id="Q24VF2"/>
<name>Q24VF2_DESHY</name>
<accession>Q24VF2</accession>
<evidence type="ECO:0000313" key="1">
    <source>
        <dbReference type="EMBL" id="BAE83990.1"/>
    </source>
</evidence>
<dbReference type="HOGENOM" id="CLU_1208185_0_0_9"/>
<dbReference type="RefSeq" id="WP_011460159.1">
    <property type="nucleotide sequence ID" value="NC_007907.1"/>
</dbReference>
<keyword evidence="2" id="KW-1185">Reference proteome</keyword>
<proteinExistence type="predicted"/>
<dbReference type="KEGG" id="dsy:DSY2201"/>
<dbReference type="eggNOG" id="ENOG50344J3">
    <property type="taxonomic scope" value="Bacteria"/>
</dbReference>
<gene>
    <name evidence="1" type="ordered locus">DSY2201</name>
</gene>
<dbReference type="EMBL" id="AP008230">
    <property type="protein sequence ID" value="BAE83990.1"/>
    <property type="molecule type" value="Genomic_DNA"/>
</dbReference>
<reference evidence="1 2" key="1">
    <citation type="journal article" date="2006" name="J. Bacteriol.">
        <title>Complete genome sequence of the dehalorespiring bacterium Desulfitobacterium hafniense Y51 and comparison with Dehalococcoides ethenogenes 195.</title>
        <authorList>
            <person name="Nonaka H."/>
            <person name="Keresztes G."/>
            <person name="Shinoda Y."/>
            <person name="Ikenaga Y."/>
            <person name="Abe M."/>
            <person name="Naito K."/>
            <person name="Inatomi K."/>
            <person name="Furukawa K."/>
            <person name="Inui M."/>
            <person name="Yukawa H."/>
        </authorList>
    </citation>
    <scope>NUCLEOTIDE SEQUENCE [LARGE SCALE GENOMIC DNA]</scope>
    <source>
        <strain evidence="1 2">Y51</strain>
    </source>
</reference>
<sequence length="229" mass="26254">MRDVECSECTNYGNSMSCEQCIHEPGRSNLFEPASAAQLKERFLESIFKDEIAIDLQEEFLTALKKAWSIVPQIYEHHHVYCTDKYIMSADNYRLIRIGCNVPALLRNQYVVWDENSGKLYIRHIGQSNFLKDDADKKLEEASKGFVIYTPADKVPLDEWKGAARQQKGERFVVLDKKVALNKALFDGLLAIFSKQDMITIVYRESHEGVKLTGSFIEALIMPVKPDRL</sequence>